<evidence type="ECO:0008006" key="4">
    <source>
        <dbReference type="Google" id="ProtNLM"/>
    </source>
</evidence>
<protein>
    <recommendedName>
        <fullName evidence="4">CCHC-type domain-containing protein</fullName>
    </recommendedName>
</protein>
<evidence type="ECO:0000313" key="3">
    <source>
        <dbReference type="Proteomes" id="UP000289738"/>
    </source>
</evidence>
<feature type="compositionally biased region" description="Low complexity" evidence="1">
    <location>
        <begin position="128"/>
        <end position="143"/>
    </location>
</feature>
<feature type="compositionally biased region" description="Basic and acidic residues" evidence="1">
    <location>
        <begin position="329"/>
        <end position="347"/>
    </location>
</feature>
<feature type="compositionally biased region" description="Basic residues" evidence="1">
    <location>
        <begin position="443"/>
        <end position="452"/>
    </location>
</feature>
<keyword evidence="3" id="KW-1185">Reference proteome</keyword>
<evidence type="ECO:0000313" key="2">
    <source>
        <dbReference type="EMBL" id="RYR58715.1"/>
    </source>
</evidence>
<organism evidence="2 3">
    <name type="scientific">Arachis hypogaea</name>
    <name type="common">Peanut</name>
    <dbReference type="NCBI Taxonomy" id="3818"/>
    <lineage>
        <taxon>Eukaryota</taxon>
        <taxon>Viridiplantae</taxon>
        <taxon>Streptophyta</taxon>
        <taxon>Embryophyta</taxon>
        <taxon>Tracheophyta</taxon>
        <taxon>Spermatophyta</taxon>
        <taxon>Magnoliopsida</taxon>
        <taxon>eudicotyledons</taxon>
        <taxon>Gunneridae</taxon>
        <taxon>Pentapetalae</taxon>
        <taxon>rosids</taxon>
        <taxon>fabids</taxon>
        <taxon>Fabales</taxon>
        <taxon>Fabaceae</taxon>
        <taxon>Papilionoideae</taxon>
        <taxon>50 kb inversion clade</taxon>
        <taxon>dalbergioids sensu lato</taxon>
        <taxon>Dalbergieae</taxon>
        <taxon>Pterocarpus clade</taxon>
        <taxon>Arachis</taxon>
    </lineage>
</organism>
<evidence type="ECO:0000256" key="1">
    <source>
        <dbReference type="SAM" id="MobiDB-lite"/>
    </source>
</evidence>
<feature type="region of interest" description="Disordered" evidence="1">
    <location>
        <begin position="365"/>
        <end position="458"/>
    </location>
</feature>
<name>A0A445D661_ARAHY</name>
<feature type="compositionally biased region" description="Polar residues" evidence="1">
    <location>
        <begin position="395"/>
        <end position="409"/>
    </location>
</feature>
<sequence length="458" mass="50581">MVKLSESVGGVPGLDAQTEDDVVDKDVHPTTRNTQQQDISNDQPNIPTHSPKVTFDEAPRIIQLPNAPTEPNLPPYQPLEKTPPHPEQPNVSAASEETGHQILVSAESMAPTVDKGSAESVEVFTQYIPQPCQEPESQEQSIQNEKETPGSSSQPSSSQPKLDINPDVGGGSQKKKKRRSTVRPPPLGQTFIPNQDPNKHPSFFIPVEGEDMSEASAGMHCYESEELDSVTSDDEDSQQAVFPQANPDAPVKEVRLELSMKFENLDHFKKAVRKFNINIGQSIFFPRVDSTSTYQFVIQPVPSQEYWQHVDLPPILPQIYKKHIGRPNLKRDKKNDPPKEPTPDPHRAPRKYGPITCKYCLKTGHNSRSCSKKKEAMAGSARSGLSHIEPGFTLPTHTPSAGGQSSSQHPAAEDDEEEETTLVPQPVPNPVRSPSTRPPTAKRPPKKKKNLRRPPPTT</sequence>
<comment type="caution">
    <text evidence="2">The sequence shown here is derived from an EMBL/GenBank/DDBJ whole genome shotgun (WGS) entry which is preliminary data.</text>
</comment>
<proteinExistence type="predicted"/>
<accession>A0A445D661</accession>
<feature type="region of interest" description="Disordered" evidence="1">
    <location>
        <begin position="1"/>
        <end position="201"/>
    </location>
</feature>
<feature type="compositionally biased region" description="Polar residues" evidence="1">
    <location>
        <begin position="30"/>
        <end position="48"/>
    </location>
</feature>
<reference evidence="2 3" key="1">
    <citation type="submission" date="2019-01" db="EMBL/GenBank/DDBJ databases">
        <title>Sequencing of cultivated peanut Arachis hypogaea provides insights into genome evolution and oil improvement.</title>
        <authorList>
            <person name="Chen X."/>
        </authorList>
    </citation>
    <scope>NUCLEOTIDE SEQUENCE [LARGE SCALE GENOMIC DNA]</scope>
    <source>
        <strain evidence="3">cv. Fuhuasheng</strain>
        <tissue evidence="2">Leaves</tissue>
    </source>
</reference>
<feature type="region of interest" description="Disordered" evidence="1">
    <location>
        <begin position="324"/>
        <end position="353"/>
    </location>
</feature>
<dbReference type="Proteomes" id="UP000289738">
    <property type="component" value="Chromosome A05"/>
</dbReference>
<dbReference type="AlphaFoldDB" id="A0A445D661"/>
<dbReference type="EMBL" id="SDMP01000005">
    <property type="protein sequence ID" value="RYR58715.1"/>
    <property type="molecule type" value="Genomic_DNA"/>
</dbReference>
<feature type="compositionally biased region" description="Low complexity" evidence="1">
    <location>
        <begin position="151"/>
        <end position="160"/>
    </location>
</feature>
<gene>
    <name evidence="2" type="ORF">Ahy_A05g024602</name>
</gene>